<reference evidence="2" key="1">
    <citation type="journal article" date="2023" name="G3 (Bethesda)">
        <title>Genome assembly and association tests identify interacting loci associated with vigor, precocity, and sex in interspecific pistachio rootstocks.</title>
        <authorList>
            <person name="Palmer W."/>
            <person name="Jacygrad E."/>
            <person name="Sagayaradj S."/>
            <person name="Cavanaugh K."/>
            <person name="Han R."/>
            <person name="Bertier L."/>
            <person name="Beede B."/>
            <person name="Kafkas S."/>
            <person name="Golino D."/>
            <person name="Preece J."/>
            <person name="Michelmore R."/>
        </authorList>
    </citation>
    <scope>NUCLEOTIDE SEQUENCE [LARGE SCALE GENOMIC DNA]</scope>
</reference>
<dbReference type="EMBL" id="CM047908">
    <property type="protein sequence ID" value="KAJ0082016.1"/>
    <property type="molecule type" value="Genomic_DNA"/>
</dbReference>
<protein>
    <submittedName>
        <fullName evidence="1">Uncharacterized protein</fullName>
    </submittedName>
</protein>
<evidence type="ECO:0000313" key="2">
    <source>
        <dbReference type="Proteomes" id="UP001164250"/>
    </source>
</evidence>
<dbReference type="Proteomes" id="UP001164250">
    <property type="component" value="Chromosome 12"/>
</dbReference>
<evidence type="ECO:0000313" key="1">
    <source>
        <dbReference type="EMBL" id="KAJ0082016.1"/>
    </source>
</evidence>
<name>A0ACC1A759_9ROSI</name>
<keyword evidence="2" id="KW-1185">Reference proteome</keyword>
<organism evidence="1 2">
    <name type="scientific">Pistacia atlantica</name>
    <dbReference type="NCBI Taxonomy" id="434234"/>
    <lineage>
        <taxon>Eukaryota</taxon>
        <taxon>Viridiplantae</taxon>
        <taxon>Streptophyta</taxon>
        <taxon>Embryophyta</taxon>
        <taxon>Tracheophyta</taxon>
        <taxon>Spermatophyta</taxon>
        <taxon>Magnoliopsida</taxon>
        <taxon>eudicotyledons</taxon>
        <taxon>Gunneridae</taxon>
        <taxon>Pentapetalae</taxon>
        <taxon>rosids</taxon>
        <taxon>malvids</taxon>
        <taxon>Sapindales</taxon>
        <taxon>Anacardiaceae</taxon>
        <taxon>Pistacia</taxon>
    </lineage>
</organism>
<comment type="caution">
    <text evidence="1">The sequence shown here is derived from an EMBL/GenBank/DDBJ whole genome shotgun (WGS) entry which is preliminary data.</text>
</comment>
<gene>
    <name evidence="1" type="ORF">Patl1_11255</name>
</gene>
<sequence>MGFEPLEWYCRPVANGFWAKAVDSAFGAYTTCAVDSLVISISHLVLFGLCIYRIWLLRKSSKAKRFLLSSNYYNYILGLLAGYCTAEPLLRLVMGISIFNLDGDTSLAPFEMVSLMIEALAWCSVVVMIGLETKIYVREFRWYVRFGVIYVLIGDAVVLNLILPMIEYYNRSVLYLYISMVFCQVLFGILLFVYVPNLQSHPGYNLLQDESLNNVEYEALPGGEHVCPERNASILSRIYFGWMTPLMQLGYKKPITEKDVWKLDTWDHTETLMEKFASVAILGFSSASIFYTKCWVKESQRPKPWLLRALNSSLGGRFWLGGFFKIGNDLSQFVGPVLLNHLLQSMQRGDPAWIGYVYAFLIFVGVSIGVLCEAQYFQNVWRVGFRLRSTLVAAIFRKSLRLTHESRKNFPSGKITNMITTDANALQQISQQLHGLWSAPFRITIAMVLLYQQLGVASLLGSLMLMLMVPVQTIVISKMRKLTKEGLQRTDKRVSLMNEILAAMDTVKCYAWEKSFQSRVQSMRNDELSWFRKAQLLSAV</sequence>
<proteinExistence type="predicted"/>
<accession>A0ACC1A759</accession>